<dbReference type="Gene3D" id="2.40.70.10">
    <property type="entry name" value="Acid Proteases"/>
    <property type="match status" value="2"/>
</dbReference>
<dbReference type="PROSITE" id="PS51767">
    <property type="entry name" value="PEPTIDASE_A1"/>
    <property type="match status" value="1"/>
</dbReference>
<dbReference type="AlphaFoldDB" id="A0AAD4LUD8"/>
<dbReference type="GO" id="GO:0004190">
    <property type="term" value="F:aspartic-type endopeptidase activity"/>
    <property type="evidence" value="ECO:0007669"/>
    <property type="project" value="UniProtKB-KW"/>
</dbReference>
<keyword evidence="8" id="KW-0732">Signal</keyword>
<evidence type="ECO:0000256" key="2">
    <source>
        <dbReference type="ARBA" id="ARBA00022670"/>
    </source>
</evidence>
<accession>A0AAD4LUD8</accession>
<dbReference type="PROSITE" id="PS00141">
    <property type="entry name" value="ASP_PROTEASE"/>
    <property type="match status" value="1"/>
</dbReference>
<comment type="caution">
    <text evidence="10">The sequence shown here is derived from an EMBL/GenBank/DDBJ whole genome shotgun (WGS) entry which is preliminary data.</text>
</comment>
<evidence type="ECO:0000256" key="1">
    <source>
        <dbReference type="ARBA" id="ARBA00007447"/>
    </source>
</evidence>
<feature type="active site" evidence="5">
    <location>
        <position position="306"/>
    </location>
</feature>
<evidence type="ECO:0000313" key="11">
    <source>
        <dbReference type="Proteomes" id="UP001201163"/>
    </source>
</evidence>
<keyword evidence="6" id="KW-1015">Disulfide bond</keyword>
<evidence type="ECO:0000259" key="9">
    <source>
        <dbReference type="PROSITE" id="PS51767"/>
    </source>
</evidence>
<comment type="similarity">
    <text evidence="1 7">Belongs to the peptidase A1 family.</text>
</comment>
<keyword evidence="2 7" id="KW-0645">Protease</keyword>
<dbReference type="EMBL" id="JAKELL010000002">
    <property type="protein sequence ID" value="KAH9000202.1"/>
    <property type="molecule type" value="Genomic_DNA"/>
</dbReference>
<gene>
    <name evidence="10" type="ORF">EDB92DRAFT_1789865</name>
</gene>
<keyword evidence="3 7" id="KW-0064">Aspartyl protease</keyword>
<dbReference type="GO" id="GO:0006508">
    <property type="term" value="P:proteolysis"/>
    <property type="evidence" value="ECO:0007669"/>
    <property type="project" value="UniProtKB-KW"/>
</dbReference>
<feature type="active site" evidence="5">
    <location>
        <position position="127"/>
    </location>
</feature>
<keyword evidence="4 7" id="KW-0378">Hydrolase</keyword>
<dbReference type="Pfam" id="PF00026">
    <property type="entry name" value="Asp"/>
    <property type="match status" value="1"/>
</dbReference>
<feature type="chain" id="PRO_5042025306" evidence="8">
    <location>
        <begin position="19"/>
        <end position="425"/>
    </location>
</feature>
<dbReference type="PRINTS" id="PR00792">
    <property type="entry name" value="PEPSIN"/>
</dbReference>
<evidence type="ECO:0000256" key="7">
    <source>
        <dbReference type="RuleBase" id="RU000454"/>
    </source>
</evidence>
<evidence type="ECO:0000256" key="6">
    <source>
        <dbReference type="PIRSR" id="PIRSR601461-2"/>
    </source>
</evidence>
<dbReference type="FunFam" id="2.40.70.10:FF:000115">
    <property type="entry name" value="Lysosomal aspartic protease"/>
    <property type="match status" value="1"/>
</dbReference>
<reference evidence="10" key="1">
    <citation type="submission" date="2022-01" db="EMBL/GenBank/DDBJ databases">
        <title>Comparative genomics reveals a dynamic genome evolution in the ectomycorrhizal milk-cap (Lactarius) mushrooms.</title>
        <authorList>
            <consortium name="DOE Joint Genome Institute"/>
            <person name="Lebreton A."/>
            <person name="Tang N."/>
            <person name="Kuo A."/>
            <person name="LaButti K."/>
            <person name="Drula E."/>
            <person name="Barry K."/>
            <person name="Clum A."/>
            <person name="Lipzen A."/>
            <person name="Mousain D."/>
            <person name="Ng V."/>
            <person name="Wang R."/>
            <person name="Wang X."/>
            <person name="Dai Y."/>
            <person name="Henrissat B."/>
            <person name="Grigoriev I.V."/>
            <person name="Guerin-Laguette A."/>
            <person name="Yu F."/>
            <person name="Martin F.M."/>
        </authorList>
    </citation>
    <scope>NUCLEOTIDE SEQUENCE</scope>
    <source>
        <strain evidence="10">QP</strain>
    </source>
</reference>
<evidence type="ECO:0000256" key="8">
    <source>
        <dbReference type="SAM" id="SignalP"/>
    </source>
</evidence>
<organism evidence="10 11">
    <name type="scientific">Lactarius akahatsu</name>
    <dbReference type="NCBI Taxonomy" id="416441"/>
    <lineage>
        <taxon>Eukaryota</taxon>
        <taxon>Fungi</taxon>
        <taxon>Dikarya</taxon>
        <taxon>Basidiomycota</taxon>
        <taxon>Agaricomycotina</taxon>
        <taxon>Agaricomycetes</taxon>
        <taxon>Russulales</taxon>
        <taxon>Russulaceae</taxon>
        <taxon>Lactarius</taxon>
    </lineage>
</organism>
<dbReference type="PANTHER" id="PTHR47966">
    <property type="entry name" value="BETA-SITE APP-CLEAVING ENZYME, ISOFORM A-RELATED"/>
    <property type="match status" value="1"/>
</dbReference>
<proteinExistence type="inferred from homology"/>
<evidence type="ECO:0000256" key="3">
    <source>
        <dbReference type="ARBA" id="ARBA00022750"/>
    </source>
</evidence>
<dbReference type="InterPro" id="IPR021109">
    <property type="entry name" value="Peptidase_aspartic_dom_sf"/>
</dbReference>
<dbReference type="SUPFAM" id="SSF50630">
    <property type="entry name" value="Acid proteases"/>
    <property type="match status" value="1"/>
</dbReference>
<feature type="signal peptide" evidence="8">
    <location>
        <begin position="1"/>
        <end position="18"/>
    </location>
</feature>
<evidence type="ECO:0000313" key="10">
    <source>
        <dbReference type="EMBL" id="KAH9000202.1"/>
    </source>
</evidence>
<name>A0AAD4LUD8_9AGAM</name>
<protein>
    <submittedName>
        <fullName evidence="10">Acid protease</fullName>
    </submittedName>
</protein>
<keyword evidence="11" id="KW-1185">Reference proteome</keyword>
<dbReference type="InterPro" id="IPR033121">
    <property type="entry name" value="PEPTIDASE_A1"/>
</dbReference>
<dbReference type="InterPro" id="IPR001461">
    <property type="entry name" value="Aspartic_peptidase_A1"/>
</dbReference>
<sequence>MKLFVLLVSFTHTLPLLAMSVSFQGSPQSRRGLPIPIHKRGTLNAHGSVSPHFLQTNIQQSVDKFRDGFSAYERNTGERHPLDWLPEPDLQEKRDMGSIPLAPADQQLWYGSISVGTPAKKFLVDFDTGSSDLFLPGPRCEETCSGHAAYDPSESYSASNTGRTFFLKFGDGSTATVEGYTDVVSIAGLSAKGQVVGVASEYSTGFSISKFTPDGLLGLGFQSVSKYNATPFFINLISQGIVSNPVFGVRLANEGSELFLGGTNGELYQGDFTYTPVTKEGYWQVTLDGIMLDGREVVSVTQAIIDTGSTLILGPAEVVEAIYGRIPGAIPSLDPNGIKSGLYTVPCNFDMTIALQFGKRAFPITPSIFNLGPVHGQPNRCYGGMASQSKIARFWILGDTFLQNVYTAFDFGRKSVGFASLVEPS</sequence>
<evidence type="ECO:0000256" key="4">
    <source>
        <dbReference type="ARBA" id="ARBA00022801"/>
    </source>
</evidence>
<feature type="domain" description="Peptidase A1" evidence="9">
    <location>
        <begin position="109"/>
        <end position="419"/>
    </location>
</feature>
<dbReference type="Proteomes" id="UP001201163">
    <property type="component" value="Unassembled WGS sequence"/>
</dbReference>
<dbReference type="InterPro" id="IPR034164">
    <property type="entry name" value="Pepsin-like_dom"/>
</dbReference>
<dbReference type="PANTHER" id="PTHR47966:SF51">
    <property type="entry name" value="BETA-SITE APP-CLEAVING ENZYME, ISOFORM A-RELATED"/>
    <property type="match status" value="1"/>
</dbReference>
<dbReference type="InterPro" id="IPR001969">
    <property type="entry name" value="Aspartic_peptidase_AS"/>
</dbReference>
<evidence type="ECO:0000256" key="5">
    <source>
        <dbReference type="PIRSR" id="PIRSR601461-1"/>
    </source>
</evidence>
<dbReference type="CDD" id="cd05471">
    <property type="entry name" value="pepsin_like"/>
    <property type="match status" value="1"/>
</dbReference>
<feature type="disulfide bond" evidence="6">
    <location>
        <begin position="140"/>
        <end position="144"/>
    </location>
</feature>